<sequence>MHARPVSCSIGGGGGQPFHSPTRALLLSRRPASAEKGGGTSGPEARDRLLDRPPGRCRLLRRSETSNSRTAGTLGEAATTSSSALPRHGDRRRAFFRVT</sequence>
<protein>
    <submittedName>
        <fullName evidence="1">Uncharacterized protein</fullName>
    </submittedName>
</protein>
<reference evidence="1 2" key="1">
    <citation type="journal article" date="2020" name="Cell">
        <title>Large-Scale Comparative Analyses of Tick Genomes Elucidate Their Genetic Diversity and Vector Capacities.</title>
        <authorList>
            <consortium name="Tick Genome and Microbiome Consortium (TIGMIC)"/>
            <person name="Jia N."/>
            <person name="Wang J."/>
            <person name="Shi W."/>
            <person name="Du L."/>
            <person name="Sun Y."/>
            <person name="Zhan W."/>
            <person name="Jiang J.F."/>
            <person name="Wang Q."/>
            <person name="Zhang B."/>
            <person name="Ji P."/>
            <person name="Bell-Sakyi L."/>
            <person name="Cui X.M."/>
            <person name="Yuan T.T."/>
            <person name="Jiang B.G."/>
            <person name="Yang W.F."/>
            <person name="Lam T.T."/>
            <person name="Chang Q.C."/>
            <person name="Ding S.J."/>
            <person name="Wang X.J."/>
            <person name="Zhu J.G."/>
            <person name="Ruan X.D."/>
            <person name="Zhao L."/>
            <person name="Wei J.T."/>
            <person name="Ye R.Z."/>
            <person name="Que T.C."/>
            <person name="Du C.H."/>
            <person name="Zhou Y.H."/>
            <person name="Cheng J.X."/>
            <person name="Dai P.F."/>
            <person name="Guo W.B."/>
            <person name="Han X.H."/>
            <person name="Huang E.J."/>
            <person name="Li L.F."/>
            <person name="Wei W."/>
            <person name="Gao Y.C."/>
            <person name="Liu J.Z."/>
            <person name="Shao H.Z."/>
            <person name="Wang X."/>
            <person name="Wang C.C."/>
            <person name="Yang T.C."/>
            <person name="Huo Q.B."/>
            <person name="Li W."/>
            <person name="Chen H.Y."/>
            <person name="Chen S.E."/>
            <person name="Zhou L.G."/>
            <person name="Ni X.B."/>
            <person name="Tian J.H."/>
            <person name="Sheng Y."/>
            <person name="Liu T."/>
            <person name="Pan Y.S."/>
            <person name="Xia L.Y."/>
            <person name="Li J."/>
            <person name="Zhao F."/>
            <person name="Cao W.C."/>
        </authorList>
    </citation>
    <scope>NUCLEOTIDE SEQUENCE [LARGE SCALE GENOMIC DNA]</scope>
    <source>
        <strain evidence="1">Iper-2018</strain>
    </source>
</reference>
<dbReference type="EMBL" id="JABSTQ010009353">
    <property type="protein sequence ID" value="KAG0430105.1"/>
    <property type="molecule type" value="Genomic_DNA"/>
</dbReference>
<gene>
    <name evidence="1" type="ORF">HPB47_023002</name>
</gene>
<dbReference type="Proteomes" id="UP000805193">
    <property type="component" value="Unassembled WGS sequence"/>
</dbReference>
<accession>A0AC60QAG0</accession>
<proteinExistence type="predicted"/>
<comment type="caution">
    <text evidence="1">The sequence shown here is derived from an EMBL/GenBank/DDBJ whole genome shotgun (WGS) entry which is preliminary data.</text>
</comment>
<evidence type="ECO:0000313" key="2">
    <source>
        <dbReference type="Proteomes" id="UP000805193"/>
    </source>
</evidence>
<keyword evidence="2" id="KW-1185">Reference proteome</keyword>
<evidence type="ECO:0000313" key="1">
    <source>
        <dbReference type="EMBL" id="KAG0430105.1"/>
    </source>
</evidence>
<organism evidence="1 2">
    <name type="scientific">Ixodes persulcatus</name>
    <name type="common">Taiga tick</name>
    <dbReference type="NCBI Taxonomy" id="34615"/>
    <lineage>
        <taxon>Eukaryota</taxon>
        <taxon>Metazoa</taxon>
        <taxon>Ecdysozoa</taxon>
        <taxon>Arthropoda</taxon>
        <taxon>Chelicerata</taxon>
        <taxon>Arachnida</taxon>
        <taxon>Acari</taxon>
        <taxon>Parasitiformes</taxon>
        <taxon>Ixodida</taxon>
        <taxon>Ixodoidea</taxon>
        <taxon>Ixodidae</taxon>
        <taxon>Ixodinae</taxon>
        <taxon>Ixodes</taxon>
    </lineage>
</organism>
<name>A0AC60QAG0_IXOPE</name>